<dbReference type="GO" id="GO:0032259">
    <property type="term" value="P:methylation"/>
    <property type="evidence" value="ECO:0007669"/>
    <property type="project" value="UniProtKB-KW"/>
</dbReference>
<dbReference type="RefSeq" id="WP_146963206.1">
    <property type="nucleotide sequence ID" value="NZ_CP042467.1"/>
</dbReference>
<feature type="domain" description="O-methyltransferase C-terminal" evidence="4">
    <location>
        <begin position="383"/>
        <end position="531"/>
    </location>
</feature>
<dbReference type="InterPro" id="IPR036390">
    <property type="entry name" value="WH_DNA-bd_sf"/>
</dbReference>
<evidence type="ECO:0000256" key="2">
    <source>
        <dbReference type="ARBA" id="ARBA00022679"/>
    </source>
</evidence>
<protein>
    <submittedName>
        <fullName evidence="5">Methyltransferase</fullName>
    </submittedName>
</protein>
<dbReference type="InterPro" id="IPR036388">
    <property type="entry name" value="WH-like_DNA-bd_sf"/>
</dbReference>
<dbReference type="CDD" id="cd02440">
    <property type="entry name" value="AdoMet_MTases"/>
    <property type="match status" value="1"/>
</dbReference>
<dbReference type="InterPro" id="IPR029063">
    <property type="entry name" value="SAM-dependent_MTases_sf"/>
</dbReference>
<evidence type="ECO:0000256" key="3">
    <source>
        <dbReference type="ARBA" id="ARBA00022691"/>
    </source>
</evidence>
<evidence type="ECO:0000313" key="5">
    <source>
        <dbReference type="EMBL" id="QED29955.1"/>
    </source>
</evidence>
<dbReference type="SUPFAM" id="SSF53335">
    <property type="entry name" value="S-adenosyl-L-methionine-dependent methyltransferases"/>
    <property type="match status" value="1"/>
</dbReference>
<dbReference type="PANTHER" id="PTHR43712:SF2">
    <property type="entry name" value="O-METHYLTRANSFERASE CICE"/>
    <property type="match status" value="1"/>
</dbReference>
<dbReference type="InterPro" id="IPR001077">
    <property type="entry name" value="COMT_C"/>
</dbReference>
<dbReference type="EMBL" id="CP042467">
    <property type="protein sequence ID" value="QED29955.1"/>
    <property type="molecule type" value="Genomic_DNA"/>
</dbReference>
<dbReference type="SUPFAM" id="SSF46785">
    <property type="entry name" value="Winged helix' DNA-binding domain"/>
    <property type="match status" value="1"/>
</dbReference>
<dbReference type="Gene3D" id="1.10.10.10">
    <property type="entry name" value="Winged helix-like DNA-binding domain superfamily/Winged helix DNA-binding domain"/>
    <property type="match status" value="1"/>
</dbReference>
<keyword evidence="1 5" id="KW-0489">Methyltransferase</keyword>
<gene>
    <name evidence="5" type="ORF">FRD01_22500</name>
</gene>
<dbReference type="PANTHER" id="PTHR43712">
    <property type="entry name" value="PUTATIVE (AFU_ORTHOLOGUE AFUA_4G14580)-RELATED"/>
    <property type="match status" value="1"/>
</dbReference>
<dbReference type="Pfam" id="PF00891">
    <property type="entry name" value="Methyltransf_2"/>
    <property type="match status" value="1"/>
</dbReference>
<evidence type="ECO:0000256" key="1">
    <source>
        <dbReference type="ARBA" id="ARBA00022603"/>
    </source>
</evidence>
<dbReference type="Proteomes" id="UP000321595">
    <property type="component" value="Chromosome"/>
</dbReference>
<keyword evidence="6" id="KW-1185">Reference proteome</keyword>
<sequence length="550" mass="61924">MKTPQPAPCRTYHVLDSGEPAYTERFDDILKFHPPGLAAVQKGDQAWHIRPDGSAAYSARFERTFGFYDGRATVVDIEGWYHIETSGEAVYSDRYTWCGNFQDGLCTVREGVEYFHIKRDGRPLYERRWRYAGDYRDKISVVQNEAGLSTHIDASGQLLHNVFFVDLDVFHKGFARARDEEGWTHIDSRGQAIYQRRFANVEPFYNGQARVERFDGGLEIIDEAGNCMLELRPSRRSEFAELSGDLVGFWRTQTLGSAATLGIIDVLPGTVSASSERCNITEDAAFRILRALGELQVVERCGDEWKATSRGEYLKKDHPLTLADAAVEYATRFSKMWQVLPDVLRGEDQWKPAIFEDVFLGPDKGTGHHRMLRSYARHDYEAVAEILPLKGDESIVDAGGGLGTFASCIQARFPDVQITVLEKPGVLEFTQLREPGLNWLAGDFFQDWGVEVDVVLLARVLHDWEDEDARRILSRAKKSLKEGGRVCVVEILLPEEGVSGGLCDLHLWMATGGRERKRTEYETLLTEAGFRVDEIIHVAALPSVIVGVVP</sequence>
<keyword evidence="3" id="KW-0949">S-adenosyl-L-methionine</keyword>
<name>A0A5B8XWJ2_9DELT</name>
<reference evidence="5 6" key="1">
    <citation type="submission" date="2019-08" db="EMBL/GenBank/DDBJ databases">
        <authorList>
            <person name="Liang Q."/>
        </authorList>
    </citation>
    <scope>NUCLEOTIDE SEQUENCE [LARGE SCALE GENOMIC DNA]</scope>
    <source>
        <strain evidence="5 6">V1718</strain>
    </source>
</reference>
<accession>A0A5B8XWJ2</accession>
<keyword evidence="2 5" id="KW-0808">Transferase</keyword>
<evidence type="ECO:0000313" key="6">
    <source>
        <dbReference type="Proteomes" id="UP000321595"/>
    </source>
</evidence>
<dbReference type="KEGG" id="bbae:FRD01_22500"/>
<dbReference type="AlphaFoldDB" id="A0A5B8XWJ2"/>
<evidence type="ECO:0000259" key="4">
    <source>
        <dbReference type="Pfam" id="PF00891"/>
    </source>
</evidence>
<proteinExistence type="predicted"/>
<dbReference type="GO" id="GO:0008171">
    <property type="term" value="F:O-methyltransferase activity"/>
    <property type="evidence" value="ECO:0007669"/>
    <property type="project" value="InterPro"/>
</dbReference>
<dbReference type="Gene3D" id="3.40.50.150">
    <property type="entry name" value="Vaccinia Virus protein VP39"/>
    <property type="match status" value="1"/>
</dbReference>
<dbReference type="InterPro" id="IPR016461">
    <property type="entry name" value="COMT-like"/>
</dbReference>
<organism evidence="5 6">
    <name type="scientific">Microvenator marinus</name>
    <dbReference type="NCBI Taxonomy" id="2600177"/>
    <lineage>
        <taxon>Bacteria</taxon>
        <taxon>Deltaproteobacteria</taxon>
        <taxon>Bradymonadales</taxon>
        <taxon>Microvenatoraceae</taxon>
        <taxon>Microvenator</taxon>
    </lineage>
</organism>
<dbReference type="OrthoDB" id="582216at2"/>
<dbReference type="PROSITE" id="PS51683">
    <property type="entry name" value="SAM_OMT_II"/>
    <property type="match status" value="1"/>
</dbReference>